<evidence type="ECO:0000256" key="1">
    <source>
        <dbReference type="ARBA" id="ARBA00023002"/>
    </source>
</evidence>
<dbReference type="GO" id="GO:0006635">
    <property type="term" value="P:fatty acid beta-oxidation"/>
    <property type="evidence" value="ECO:0007669"/>
    <property type="project" value="TreeGrafter"/>
</dbReference>
<dbReference type="InterPro" id="IPR036291">
    <property type="entry name" value="NAD(P)-bd_dom_sf"/>
</dbReference>
<evidence type="ECO:0000256" key="2">
    <source>
        <dbReference type="PIRSR" id="PIRSR000105-1"/>
    </source>
</evidence>
<dbReference type="SUPFAM" id="SSF51735">
    <property type="entry name" value="NAD(P)-binding Rossmann-fold domains"/>
    <property type="match status" value="1"/>
</dbReference>
<dbReference type="Proteomes" id="UP000196531">
    <property type="component" value="Unassembled WGS sequence"/>
</dbReference>
<feature type="domain" description="3-hydroxyacyl-CoA dehydrogenase C-terminal" evidence="5">
    <location>
        <begin position="188"/>
        <end position="286"/>
    </location>
</feature>
<dbReference type="Gene3D" id="3.40.50.720">
    <property type="entry name" value="NAD(P)-binding Rossmann-like Domain"/>
    <property type="match status" value="1"/>
</dbReference>
<evidence type="ECO:0000256" key="4">
    <source>
        <dbReference type="PIRSR" id="PIRSR000105-3"/>
    </source>
</evidence>
<feature type="binding site" evidence="4">
    <location>
        <position position="56"/>
    </location>
    <ligand>
        <name>CoA</name>
        <dbReference type="ChEBI" id="CHEBI:57287"/>
    </ligand>
</feature>
<feature type="domain" description="3-hydroxyacyl-CoA dehydrogenase NAD binding" evidence="6">
    <location>
        <begin position="6"/>
        <end position="185"/>
    </location>
</feature>
<dbReference type="GO" id="GO:0008691">
    <property type="term" value="F:3-hydroxybutyryl-CoA dehydrogenase activity"/>
    <property type="evidence" value="ECO:0007669"/>
    <property type="project" value="TreeGrafter"/>
</dbReference>
<dbReference type="InterPro" id="IPR008927">
    <property type="entry name" value="6-PGluconate_DH-like_C_sf"/>
</dbReference>
<dbReference type="InterPro" id="IPR006108">
    <property type="entry name" value="3HC_DH_C"/>
</dbReference>
<dbReference type="SUPFAM" id="SSF48179">
    <property type="entry name" value="6-phosphogluconate dehydrogenase C-terminal domain-like"/>
    <property type="match status" value="1"/>
</dbReference>
<keyword evidence="1" id="KW-0560">Oxidoreductase</keyword>
<organism evidence="7 8">
    <name type="scientific">Halobacteriovorax marinus</name>
    <dbReference type="NCBI Taxonomy" id="97084"/>
    <lineage>
        <taxon>Bacteria</taxon>
        <taxon>Pseudomonadati</taxon>
        <taxon>Bdellovibrionota</taxon>
        <taxon>Bacteriovoracia</taxon>
        <taxon>Bacteriovoracales</taxon>
        <taxon>Halobacteriovoraceae</taxon>
        <taxon>Halobacteriovorax</taxon>
    </lineage>
</organism>
<evidence type="ECO:0000313" key="8">
    <source>
        <dbReference type="Proteomes" id="UP000196531"/>
    </source>
</evidence>
<dbReference type="Pfam" id="PF02737">
    <property type="entry name" value="3HCDH_N"/>
    <property type="match status" value="1"/>
</dbReference>
<evidence type="ECO:0000259" key="5">
    <source>
        <dbReference type="Pfam" id="PF00725"/>
    </source>
</evidence>
<comment type="caution">
    <text evidence="7">The sequence shown here is derived from an EMBL/GenBank/DDBJ whole genome shotgun (WGS) entry which is preliminary data.</text>
</comment>
<dbReference type="FunFam" id="3.40.50.720:FF:000009">
    <property type="entry name" value="Fatty oxidation complex, alpha subunit"/>
    <property type="match status" value="1"/>
</dbReference>
<dbReference type="PIRSF" id="PIRSF000105">
    <property type="entry name" value="HCDH"/>
    <property type="match status" value="1"/>
</dbReference>
<proteinExistence type="predicted"/>
<keyword evidence="3" id="KW-0520">NAD</keyword>
<feature type="binding site" evidence="3">
    <location>
        <position position="97"/>
    </location>
    <ligand>
        <name>NAD(+)</name>
        <dbReference type="ChEBI" id="CHEBI:57540"/>
    </ligand>
</feature>
<evidence type="ECO:0008006" key="9">
    <source>
        <dbReference type="Google" id="ProtNLM"/>
    </source>
</evidence>
<sequence length="287" mass="32377">MKLESVLVIGAGTMGRGIAQWFAQQGLKVELLDNNPKAIDSAIEAVNQSWDKLSKKGKFSEAEVKSFKSHLSATNWESFNKNCSLVVEAIIENIEIKNTVFQKLDELCHKDCILASNTSSIPISSMAKGLSAERREKFLGLHFFNPAPIMKLVEVIKGHWTNVDLIAEFTTWFETAGKKVAVCNDSPGFIVNRVARNFYGESLRITNHHDMEKMREIDNVLKKCGGFKMGPFELMDLIGIDINYSVTESVWHSYYNDPRFAPHLLQKKMVDSGRLGKKTKGGFYDYE</sequence>
<feature type="binding site" evidence="4">
    <location>
        <position position="119"/>
    </location>
    <ligand>
        <name>CoA</name>
        <dbReference type="ChEBI" id="CHEBI:57287"/>
    </ligand>
</feature>
<name>A0A1Y5FF42_9BACT</name>
<dbReference type="GO" id="GO:0070403">
    <property type="term" value="F:NAD+ binding"/>
    <property type="evidence" value="ECO:0007669"/>
    <property type="project" value="InterPro"/>
</dbReference>
<feature type="binding site" evidence="3">
    <location>
        <position position="278"/>
    </location>
    <ligand>
        <name>NAD(+)</name>
        <dbReference type="ChEBI" id="CHEBI:57540"/>
    </ligand>
</feature>
<dbReference type="EMBL" id="MAAO01000005">
    <property type="protein sequence ID" value="OUR97852.1"/>
    <property type="molecule type" value="Genomic_DNA"/>
</dbReference>
<feature type="binding site" evidence="4">
    <location>
        <position position="49"/>
    </location>
    <ligand>
        <name>CoA</name>
        <dbReference type="ChEBI" id="CHEBI:57287"/>
    </ligand>
</feature>
<dbReference type="PANTHER" id="PTHR48075">
    <property type="entry name" value="3-HYDROXYACYL-COA DEHYDROGENASE FAMILY PROTEIN"/>
    <property type="match status" value="1"/>
</dbReference>
<dbReference type="Gene3D" id="1.10.1040.50">
    <property type="match status" value="1"/>
</dbReference>
<dbReference type="Pfam" id="PF00725">
    <property type="entry name" value="3HCDH"/>
    <property type="match status" value="1"/>
</dbReference>
<feature type="binding site" evidence="3">
    <location>
        <position position="119"/>
    </location>
    <ligand>
        <name>NAD(+)</name>
        <dbReference type="ChEBI" id="CHEBI:57540"/>
    </ligand>
</feature>
<evidence type="ECO:0000256" key="3">
    <source>
        <dbReference type="PIRSR" id="PIRSR000105-2"/>
    </source>
</evidence>
<gene>
    <name evidence="7" type="ORF">A9Q84_06545</name>
</gene>
<dbReference type="PANTHER" id="PTHR48075:SF5">
    <property type="entry name" value="3-HYDROXYBUTYRYL-COA DEHYDROGENASE"/>
    <property type="match status" value="1"/>
</dbReference>
<accession>A0A1Y5FF42</accession>
<reference evidence="8" key="1">
    <citation type="journal article" date="2017" name="Proc. Natl. Acad. Sci. U.S.A.">
        <title>Simulation of Deepwater Horizon oil plume reveals substrate specialization within a complex community of hydrocarbon-degraders.</title>
        <authorList>
            <person name="Hu P."/>
            <person name="Dubinsky E.A."/>
            <person name="Probst A.J."/>
            <person name="Wang J."/>
            <person name="Sieber C.M.K."/>
            <person name="Tom L.M."/>
            <person name="Gardinali P."/>
            <person name="Banfield J.F."/>
            <person name="Atlas R.M."/>
            <person name="Andersen G.L."/>
        </authorList>
    </citation>
    <scope>NUCLEOTIDE SEQUENCE [LARGE SCALE GENOMIC DNA]</scope>
</reference>
<feature type="binding site" evidence="3">
    <location>
        <position position="145"/>
    </location>
    <ligand>
        <name>NAD(+)</name>
        <dbReference type="ChEBI" id="CHEBI:57540"/>
    </ligand>
</feature>
<feature type="binding site" evidence="3">
    <location>
        <begin position="10"/>
        <end position="15"/>
    </location>
    <ligand>
        <name>NAD(+)</name>
        <dbReference type="ChEBI" id="CHEBI:57540"/>
    </ligand>
</feature>
<dbReference type="InterPro" id="IPR022694">
    <property type="entry name" value="3-OHacyl-CoA_DH"/>
</dbReference>
<evidence type="ECO:0000313" key="7">
    <source>
        <dbReference type="EMBL" id="OUR97852.1"/>
    </source>
</evidence>
<protein>
    <recommendedName>
        <fullName evidence="9">3-hydroxybutyryl-CoA dehydrogenase</fullName>
    </recommendedName>
</protein>
<feature type="binding site" evidence="3">
    <location>
        <position position="33"/>
    </location>
    <ligand>
        <name>NAD(+)</name>
        <dbReference type="ChEBI" id="CHEBI:57540"/>
    </ligand>
</feature>
<dbReference type="AlphaFoldDB" id="A0A1Y5FF42"/>
<evidence type="ECO:0000259" key="6">
    <source>
        <dbReference type="Pfam" id="PF02737"/>
    </source>
</evidence>
<dbReference type="InterPro" id="IPR006176">
    <property type="entry name" value="3-OHacyl-CoA_DH_NAD-bd"/>
</dbReference>
<feature type="binding site" evidence="3">
    <location>
        <position position="92"/>
    </location>
    <ligand>
        <name>NAD(+)</name>
        <dbReference type="ChEBI" id="CHEBI:57540"/>
    </ligand>
</feature>
<feature type="site" description="Important for catalytic activity" evidence="2">
    <location>
        <position position="142"/>
    </location>
</feature>